<reference evidence="2 3" key="1">
    <citation type="submission" date="2018-10" db="EMBL/GenBank/DDBJ databases">
        <authorList>
            <person name="Li J."/>
        </authorList>
    </citation>
    <scope>NUCLEOTIDE SEQUENCE [LARGE SCALE GENOMIC DNA]</scope>
    <source>
        <strain evidence="2 3">CCTCC AB209002</strain>
    </source>
</reference>
<keyword evidence="1" id="KW-0812">Transmembrane</keyword>
<evidence type="ECO:0000313" key="2">
    <source>
        <dbReference type="EMBL" id="RLP68506.1"/>
    </source>
</evidence>
<protein>
    <submittedName>
        <fullName evidence="2">Uncharacterized protein</fullName>
    </submittedName>
</protein>
<keyword evidence="1" id="KW-1133">Transmembrane helix</keyword>
<feature type="transmembrane region" description="Helical" evidence="1">
    <location>
        <begin position="84"/>
        <end position="105"/>
    </location>
</feature>
<name>A0A3L6ZKJ9_9MICO</name>
<accession>A0A3L6ZKJ9</accession>
<dbReference type="RefSeq" id="WP_121673863.1">
    <property type="nucleotide sequence ID" value="NZ_BMXM01000012.1"/>
</dbReference>
<organism evidence="2 3">
    <name type="scientific">Mycetocola manganoxydans</name>
    <dbReference type="NCBI Taxonomy" id="699879"/>
    <lineage>
        <taxon>Bacteria</taxon>
        <taxon>Bacillati</taxon>
        <taxon>Actinomycetota</taxon>
        <taxon>Actinomycetes</taxon>
        <taxon>Micrococcales</taxon>
        <taxon>Microbacteriaceae</taxon>
        <taxon>Mycetocola</taxon>
    </lineage>
</organism>
<evidence type="ECO:0000313" key="3">
    <source>
        <dbReference type="Proteomes" id="UP000270299"/>
    </source>
</evidence>
<proteinExistence type="predicted"/>
<dbReference type="AlphaFoldDB" id="A0A3L6ZKJ9"/>
<gene>
    <name evidence="2" type="ORF">D9V29_13565</name>
</gene>
<feature type="transmembrane region" description="Helical" evidence="1">
    <location>
        <begin position="21"/>
        <end position="39"/>
    </location>
</feature>
<comment type="caution">
    <text evidence="2">The sequence shown here is derived from an EMBL/GenBank/DDBJ whole genome shotgun (WGS) entry which is preliminary data.</text>
</comment>
<keyword evidence="3" id="KW-1185">Reference proteome</keyword>
<keyword evidence="1" id="KW-0472">Membrane</keyword>
<evidence type="ECO:0000256" key="1">
    <source>
        <dbReference type="SAM" id="Phobius"/>
    </source>
</evidence>
<sequence>MKELVGGRAPHGGAVARAFRVVILSLIVTVFAAFAAHHAESLLTPQHTNAVTQHAAIAADADPLPDAASPAKTVVSMSVTDLDVLQFVGFGCAALALCALLGALLKSAALIGRHGRLLGGRTARVVAVAVYAVSRIPVAPSPAQLSISRT</sequence>
<dbReference type="Proteomes" id="UP000270299">
    <property type="component" value="Unassembled WGS sequence"/>
</dbReference>
<dbReference type="EMBL" id="RCUV01000020">
    <property type="protein sequence ID" value="RLP68506.1"/>
    <property type="molecule type" value="Genomic_DNA"/>
</dbReference>